<evidence type="ECO:0000313" key="3">
    <source>
        <dbReference type="EMBL" id="PQQ00469.1"/>
    </source>
</evidence>
<feature type="transmembrane region" description="Helical" evidence="1">
    <location>
        <begin position="218"/>
        <end position="240"/>
    </location>
</feature>
<accession>A0A314Y6I4</accession>
<comment type="caution">
    <text evidence="3">The sequence shown here is derived from an EMBL/GenBank/DDBJ whole genome shotgun (WGS) entry which is preliminary data.</text>
</comment>
<dbReference type="STRING" id="2094558.A0A314Y6I4"/>
<dbReference type="Pfam" id="PF00564">
    <property type="entry name" value="PB1"/>
    <property type="match status" value="1"/>
</dbReference>
<gene>
    <name evidence="3" type="ORF">Pyn_08160</name>
</gene>
<dbReference type="PANTHER" id="PTHR31066">
    <property type="entry name" value="OS05G0427100 PROTEIN-RELATED"/>
    <property type="match status" value="1"/>
</dbReference>
<evidence type="ECO:0000256" key="1">
    <source>
        <dbReference type="SAM" id="Phobius"/>
    </source>
</evidence>
<evidence type="ECO:0000313" key="4">
    <source>
        <dbReference type="Proteomes" id="UP000250321"/>
    </source>
</evidence>
<dbReference type="InterPro" id="IPR053198">
    <property type="entry name" value="Gynoecium_Dev_Regulator"/>
</dbReference>
<dbReference type="OrthoDB" id="1914296at2759"/>
<keyword evidence="1" id="KW-0472">Membrane</keyword>
<keyword evidence="1" id="KW-1133">Transmembrane helix</keyword>
<protein>
    <recommendedName>
        <fullName evidence="2">PB1 domain-containing protein</fullName>
    </recommendedName>
</protein>
<keyword evidence="1" id="KW-0812">Transmembrane</keyword>
<dbReference type="AlphaFoldDB" id="A0A314Y6I4"/>
<dbReference type="Gene3D" id="3.10.20.90">
    <property type="entry name" value="Phosphatidylinositol 3-kinase Catalytic Subunit, Chain A, domain 1"/>
    <property type="match status" value="1"/>
</dbReference>
<sequence length="247" mass="27491">MDQHKTKETLKLLCSYGGKILPRHTDGNLRYVGGLTRVLAVDASISFAELMVKLAEFCGYSVDLRCQLPDGDFETLISVKSDEELANIIEEYDRASSSSRPLKIRAILSPSKSLKANLASYVYGYERRRFIPFEIALIVHRFASETVSFASERVCFASETVRFASETVRSPLKGYVSPPKRYASPPLYIPGQSGFRKGPDVFATILAMSRATPATCRIFLLIIINITIVINTFLTAMTGVEIRSPNF</sequence>
<dbReference type="SMART" id="SM00666">
    <property type="entry name" value="PB1"/>
    <property type="match status" value="1"/>
</dbReference>
<name>A0A314Y6I4_PRUYE</name>
<dbReference type="CDD" id="cd06410">
    <property type="entry name" value="PB1_UP2"/>
    <property type="match status" value="1"/>
</dbReference>
<proteinExistence type="predicted"/>
<reference evidence="3 4" key="1">
    <citation type="submission" date="2018-02" db="EMBL/GenBank/DDBJ databases">
        <title>Draft genome of wild Prunus yedoensis var. nudiflora.</title>
        <authorList>
            <person name="Baek S."/>
            <person name="Kim J.-H."/>
            <person name="Choi K."/>
            <person name="Kim G.-B."/>
            <person name="Cho A."/>
            <person name="Jang H."/>
            <person name="Shin C.-H."/>
            <person name="Yu H.-J."/>
            <person name="Mun J.-H."/>
        </authorList>
    </citation>
    <scope>NUCLEOTIDE SEQUENCE [LARGE SCALE GENOMIC DNA]</scope>
    <source>
        <strain evidence="4">cv. Jeju island</strain>
        <tissue evidence="3">Leaf</tissue>
    </source>
</reference>
<keyword evidence="4" id="KW-1185">Reference proteome</keyword>
<feature type="domain" description="PB1" evidence="2">
    <location>
        <begin position="24"/>
        <end position="111"/>
    </location>
</feature>
<dbReference type="InterPro" id="IPR000270">
    <property type="entry name" value="PB1_dom"/>
</dbReference>
<dbReference type="Proteomes" id="UP000250321">
    <property type="component" value="Unassembled WGS sequence"/>
</dbReference>
<dbReference type="PANTHER" id="PTHR31066:SF66">
    <property type="entry name" value="PB1 DOMAIN-CONTAINING PROTEIN"/>
    <property type="match status" value="1"/>
</dbReference>
<evidence type="ECO:0000259" key="2">
    <source>
        <dbReference type="SMART" id="SM00666"/>
    </source>
</evidence>
<organism evidence="3 4">
    <name type="scientific">Prunus yedoensis var. nudiflora</name>
    <dbReference type="NCBI Taxonomy" id="2094558"/>
    <lineage>
        <taxon>Eukaryota</taxon>
        <taxon>Viridiplantae</taxon>
        <taxon>Streptophyta</taxon>
        <taxon>Embryophyta</taxon>
        <taxon>Tracheophyta</taxon>
        <taxon>Spermatophyta</taxon>
        <taxon>Magnoliopsida</taxon>
        <taxon>eudicotyledons</taxon>
        <taxon>Gunneridae</taxon>
        <taxon>Pentapetalae</taxon>
        <taxon>rosids</taxon>
        <taxon>fabids</taxon>
        <taxon>Rosales</taxon>
        <taxon>Rosaceae</taxon>
        <taxon>Amygdaloideae</taxon>
        <taxon>Amygdaleae</taxon>
        <taxon>Prunus</taxon>
    </lineage>
</organism>
<dbReference type="EMBL" id="PJQY01001694">
    <property type="protein sequence ID" value="PQQ00469.1"/>
    <property type="molecule type" value="Genomic_DNA"/>
</dbReference>
<dbReference type="SUPFAM" id="SSF54277">
    <property type="entry name" value="CAD &amp; PB1 domains"/>
    <property type="match status" value="1"/>
</dbReference>